<protein>
    <submittedName>
        <fullName evidence="1">Uncharacterized protein</fullName>
    </submittedName>
</protein>
<gene>
    <name evidence="1" type="ORF">CYMTET_7464</name>
</gene>
<dbReference type="AlphaFoldDB" id="A0AAE0LHF9"/>
<evidence type="ECO:0000313" key="1">
    <source>
        <dbReference type="EMBL" id="KAK3284914.1"/>
    </source>
</evidence>
<sequence length="693" mass="79899">MECDRRNVTCYPERMTKRFSCNDVEEIFSRCVLEDDAAEAEFAVVLLNPKHLTTLEKRTSYNKKYAWPVIVLDEVSSHVDDMCKAMTPNCSQIWALTATPQEIFKVRTGSYMHRYVQSVKDMETARGSLFHTTKRKRDDADSPNKLNLLHLHKVAEANTFWMSLSVMHPRLEQWLLEDHIEHMPLGIRAVRYRGHKFERSTTRAGNEMAYVFSKHVSDDTDWYNYTKSRCPVYVLRLTTLGSVLQQRQAETDPLLYRKSYTDTYAVERDWNSDRILTFSLAQTWKRSLLTSSYSPQDGVFQYVDKLYVIEGIQVSNGALTLVGFASITSNLELTIRHIKDYIKELRFDHQDHHLVDFVTSSMNSLEDHYSYLLRKSPLCMGEVQSEDASTRCESSPFSNDVLLTCLVCNSTFRMQSVVRSAWLVDYCTWNLHKDDIMDASFAVSVQQIRCPSCAWNLVPDESIKPMIDMAATMFLSAYLEEACAEEEEFEKLMYELTKRVRENIVTASDPCRMAVNFKMNHLFQSDSIQDCYNAPESSLDNCGAFFTLDAYLYQAIFRFSAKRILIFYANKSSLQRLEDITDTLIVYAEFEGLKTKINGRALTEGMKQGKAYRKVKDNNVTWFLEEIDDVRIMYLLGELGGSEETHGLNLNNTDLVIFYGPKGNAVQSISRGLRMSQDIVKAKQKVLNVFHMA</sequence>
<keyword evidence="2" id="KW-1185">Reference proteome</keyword>
<accession>A0AAE0LHF9</accession>
<name>A0AAE0LHF9_9CHLO</name>
<organism evidence="1 2">
    <name type="scientific">Cymbomonas tetramitiformis</name>
    <dbReference type="NCBI Taxonomy" id="36881"/>
    <lineage>
        <taxon>Eukaryota</taxon>
        <taxon>Viridiplantae</taxon>
        <taxon>Chlorophyta</taxon>
        <taxon>Pyramimonadophyceae</taxon>
        <taxon>Pyramimonadales</taxon>
        <taxon>Pyramimonadaceae</taxon>
        <taxon>Cymbomonas</taxon>
    </lineage>
</organism>
<dbReference type="Proteomes" id="UP001190700">
    <property type="component" value="Unassembled WGS sequence"/>
</dbReference>
<evidence type="ECO:0000313" key="2">
    <source>
        <dbReference type="Proteomes" id="UP001190700"/>
    </source>
</evidence>
<reference evidence="1 2" key="1">
    <citation type="journal article" date="2015" name="Genome Biol. Evol.">
        <title>Comparative Genomics of a Bacterivorous Green Alga Reveals Evolutionary Causalities and Consequences of Phago-Mixotrophic Mode of Nutrition.</title>
        <authorList>
            <person name="Burns J.A."/>
            <person name="Paasch A."/>
            <person name="Narechania A."/>
            <person name="Kim E."/>
        </authorList>
    </citation>
    <scope>NUCLEOTIDE SEQUENCE [LARGE SCALE GENOMIC DNA]</scope>
    <source>
        <strain evidence="1 2">PLY_AMNH</strain>
    </source>
</reference>
<proteinExistence type="predicted"/>
<comment type="caution">
    <text evidence="1">The sequence shown here is derived from an EMBL/GenBank/DDBJ whole genome shotgun (WGS) entry which is preliminary data.</text>
</comment>
<dbReference type="EMBL" id="LGRX02002090">
    <property type="protein sequence ID" value="KAK3284914.1"/>
    <property type="molecule type" value="Genomic_DNA"/>
</dbReference>